<reference evidence="1 2" key="1">
    <citation type="submission" date="2006-02" db="EMBL/GenBank/DDBJ databases">
        <authorList>
            <person name="Amann R."/>
            <person name="Ferriera S."/>
            <person name="Johnson J."/>
            <person name="Kravitz S."/>
            <person name="Halpern A."/>
            <person name="Remington K."/>
            <person name="Beeson K."/>
            <person name="Tran B."/>
            <person name="Rogers Y.-H."/>
            <person name="Friedman R."/>
            <person name="Venter J.C."/>
        </authorList>
    </citation>
    <scope>NUCLEOTIDE SEQUENCE [LARGE SCALE GENOMIC DNA]</scope>
    <source>
        <strain evidence="1 2">DSM 3645</strain>
    </source>
</reference>
<protein>
    <submittedName>
        <fullName evidence="1">Uncharacterized protein</fullName>
    </submittedName>
</protein>
<proteinExistence type="predicted"/>
<comment type="caution">
    <text evidence="1">The sequence shown here is derived from an EMBL/GenBank/DDBJ whole genome shotgun (WGS) entry which is preliminary data.</text>
</comment>
<evidence type="ECO:0000313" key="2">
    <source>
        <dbReference type="Proteomes" id="UP000004358"/>
    </source>
</evidence>
<sequence length="43" mass="4499">MSAAFAADSFSAIRGAASSGQMTTVTQNVLVIRIFSGIPVIRR</sequence>
<accession>A3ZW28</accession>
<dbReference type="EMBL" id="AANZ01000014">
    <property type="protein sequence ID" value="EAQ79524.1"/>
    <property type="molecule type" value="Genomic_DNA"/>
</dbReference>
<gene>
    <name evidence="1" type="ORF">DSM3645_03573</name>
</gene>
<organism evidence="1 2">
    <name type="scientific">Blastopirellula marina DSM 3645</name>
    <dbReference type="NCBI Taxonomy" id="314230"/>
    <lineage>
        <taxon>Bacteria</taxon>
        <taxon>Pseudomonadati</taxon>
        <taxon>Planctomycetota</taxon>
        <taxon>Planctomycetia</taxon>
        <taxon>Pirellulales</taxon>
        <taxon>Pirellulaceae</taxon>
        <taxon>Blastopirellula</taxon>
    </lineage>
</organism>
<dbReference type="Proteomes" id="UP000004358">
    <property type="component" value="Unassembled WGS sequence"/>
</dbReference>
<dbReference type="HOGENOM" id="CLU_3230377_0_0_0"/>
<name>A3ZW28_9BACT</name>
<dbReference type="AlphaFoldDB" id="A3ZW28"/>
<dbReference type="STRING" id="314230.DSM3645_03573"/>
<evidence type="ECO:0000313" key="1">
    <source>
        <dbReference type="EMBL" id="EAQ79524.1"/>
    </source>
</evidence>